<evidence type="ECO:0000313" key="2">
    <source>
        <dbReference type="EMBL" id="KKL77256.1"/>
    </source>
</evidence>
<reference evidence="2" key="1">
    <citation type="journal article" date="2015" name="Nature">
        <title>Complex archaea that bridge the gap between prokaryotes and eukaryotes.</title>
        <authorList>
            <person name="Spang A."/>
            <person name="Saw J.H."/>
            <person name="Jorgensen S.L."/>
            <person name="Zaremba-Niedzwiedzka K."/>
            <person name="Martijn J."/>
            <person name="Lind A.E."/>
            <person name="van Eijk R."/>
            <person name="Schleper C."/>
            <person name="Guy L."/>
            <person name="Ettema T.J."/>
        </authorList>
    </citation>
    <scope>NUCLEOTIDE SEQUENCE</scope>
</reference>
<dbReference type="AlphaFoldDB" id="A0A0F9FFR8"/>
<organism evidence="2">
    <name type="scientific">marine sediment metagenome</name>
    <dbReference type="NCBI Taxonomy" id="412755"/>
    <lineage>
        <taxon>unclassified sequences</taxon>
        <taxon>metagenomes</taxon>
        <taxon>ecological metagenomes</taxon>
    </lineage>
</organism>
<gene>
    <name evidence="2" type="ORF">LCGC14_2036700</name>
</gene>
<feature type="region of interest" description="Disordered" evidence="1">
    <location>
        <begin position="56"/>
        <end position="78"/>
    </location>
</feature>
<name>A0A0F9FFR8_9ZZZZ</name>
<protein>
    <submittedName>
        <fullName evidence="2">Uncharacterized protein</fullName>
    </submittedName>
</protein>
<proteinExistence type="predicted"/>
<comment type="caution">
    <text evidence="2">The sequence shown here is derived from an EMBL/GenBank/DDBJ whole genome shotgun (WGS) entry which is preliminary data.</text>
</comment>
<evidence type="ECO:0000256" key="1">
    <source>
        <dbReference type="SAM" id="MobiDB-lite"/>
    </source>
</evidence>
<accession>A0A0F9FFR8</accession>
<sequence>MIQRVQPKRKHHPPVFGKIAWSDYVLFQENRNPYRQATIEYDEYEADYQHAEDCLRDGFTNPQKEGERPNVSQELPSL</sequence>
<dbReference type="EMBL" id="LAZR01023805">
    <property type="protein sequence ID" value="KKL77256.1"/>
    <property type="molecule type" value="Genomic_DNA"/>
</dbReference>